<evidence type="ECO:0000313" key="1">
    <source>
        <dbReference type="EMBL" id="KAJ0030054.1"/>
    </source>
</evidence>
<gene>
    <name evidence="1" type="ORF">Pint_12578</name>
</gene>
<organism evidence="1 2">
    <name type="scientific">Pistacia integerrima</name>
    <dbReference type="NCBI Taxonomy" id="434235"/>
    <lineage>
        <taxon>Eukaryota</taxon>
        <taxon>Viridiplantae</taxon>
        <taxon>Streptophyta</taxon>
        <taxon>Embryophyta</taxon>
        <taxon>Tracheophyta</taxon>
        <taxon>Spermatophyta</taxon>
        <taxon>Magnoliopsida</taxon>
        <taxon>eudicotyledons</taxon>
        <taxon>Gunneridae</taxon>
        <taxon>Pentapetalae</taxon>
        <taxon>rosids</taxon>
        <taxon>malvids</taxon>
        <taxon>Sapindales</taxon>
        <taxon>Anacardiaceae</taxon>
        <taxon>Pistacia</taxon>
    </lineage>
</organism>
<dbReference type="Proteomes" id="UP001163603">
    <property type="component" value="Chromosome 8"/>
</dbReference>
<reference evidence="2" key="1">
    <citation type="journal article" date="2023" name="G3 (Bethesda)">
        <title>Genome assembly and association tests identify interacting loci associated with vigor, precocity, and sex in interspecific pistachio rootstocks.</title>
        <authorList>
            <person name="Palmer W."/>
            <person name="Jacygrad E."/>
            <person name="Sagayaradj S."/>
            <person name="Cavanaugh K."/>
            <person name="Han R."/>
            <person name="Bertier L."/>
            <person name="Beede B."/>
            <person name="Kafkas S."/>
            <person name="Golino D."/>
            <person name="Preece J."/>
            <person name="Michelmore R."/>
        </authorList>
    </citation>
    <scope>NUCLEOTIDE SEQUENCE [LARGE SCALE GENOMIC DNA]</scope>
</reference>
<accession>A0ACC0Y4Y7</accession>
<comment type="caution">
    <text evidence="1">The sequence shown here is derived from an EMBL/GenBank/DDBJ whole genome shotgun (WGS) entry which is preliminary data.</text>
</comment>
<dbReference type="EMBL" id="CM047743">
    <property type="protein sequence ID" value="KAJ0030054.1"/>
    <property type="molecule type" value="Genomic_DNA"/>
</dbReference>
<proteinExistence type="predicted"/>
<protein>
    <submittedName>
        <fullName evidence="1">Uncharacterized protein</fullName>
    </submittedName>
</protein>
<evidence type="ECO:0000313" key="2">
    <source>
        <dbReference type="Proteomes" id="UP001163603"/>
    </source>
</evidence>
<name>A0ACC0Y4Y7_9ROSI</name>
<sequence length="139" mass="15918">MNEIEGAWFKKNSYPDPSTLVSSQSLDLNSFWRLFLIVGIASILGLIIFVVTFLYEHREVMKESDPISSFLTRIRTLLEIFVSRDLSAHTFKETTGIHVHCLEAATPSPNNHYPASPSSDSQSHRSELLFLWRTRDTFN</sequence>
<keyword evidence="2" id="KW-1185">Reference proteome</keyword>